<reference evidence="2" key="1">
    <citation type="submission" date="2018-02" db="EMBL/GenBank/DDBJ databases">
        <title>Rhizophora mucronata_Transcriptome.</title>
        <authorList>
            <person name="Meera S.P."/>
            <person name="Sreeshan A."/>
            <person name="Augustine A."/>
        </authorList>
    </citation>
    <scope>NUCLEOTIDE SEQUENCE</scope>
    <source>
        <tissue evidence="2">Leaf</tissue>
    </source>
</reference>
<name>A0A2P2NAI5_RHIMU</name>
<feature type="transmembrane region" description="Helical" evidence="1">
    <location>
        <begin position="15"/>
        <end position="33"/>
    </location>
</feature>
<protein>
    <submittedName>
        <fullName evidence="2">Uncharacterized protein</fullName>
    </submittedName>
</protein>
<organism evidence="2">
    <name type="scientific">Rhizophora mucronata</name>
    <name type="common">Asiatic mangrove</name>
    <dbReference type="NCBI Taxonomy" id="61149"/>
    <lineage>
        <taxon>Eukaryota</taxon>
        <taxon>Viridiplantae</taxon>
        <taxon>Streptophyta</taxon>
        <taxon>Embryophyta</taxon>
        <taxon>Tracheophyta</taxon>
        <taxon>Spermatophyta</taxon>
        <taxon>Magnoliopsida</taxon>
        <taxon>eudicotyledons</taxon>
        <taxon>Gunneridae</taxon>
        <taxon>Pentapetalae</taxon>
        <taxon>rosids</taxon>
        <taxon>fabids</taxon>
        <taxon>Malpighiales</taxon>
        <taxon>Rhizophoraceae</taxon>
        <taxon>Rhizophora</taxon>
    </lineage>
</organism>
<accession>A0A2P2NAI5</accession>
<dbReference type="AlphaFoldDB" id="A0A2P2NAI5"/>
<evidence type="ECO:0000313" key="2">
    <source>
        <dbReference type="EMBL" id="MBX39487.1"/>
    </source>
</evidence>
<sequence>MFNTKMLNSSDHTRLAFRTLNLLACLWQFVLYLN</sequence>
<dbReference type="EMBL" id="GGEC01059003">
    <property type="protein sequence ID" value="MBX39487.1"/>
    <property type="molecule type" value="Transcribed_RNA"/>
</dbReference>
<keyword evidence="1" id="KW-0812">Transmembrane</keyword>
<keyword evidence="1" id="KW-1133">Transmembrane helix</keyword>
<keyword evidence="1" id="KW-0472">Membrane</keyword>
<evidence type="ECO:0000256" key="1">
    <source>
        <dbReference type="SAM" id="Phobius"/>
    </source>
</evidence>
<proteinExistence type="predicted"/>